<name>A0A3L8GFV5_STRIN</name>
<dbReference type="PANTHER" id="PTHR34385">
    <property type="entry name" value="D-ALANYL-D-ALANINE CARBOXYPEPTIDASE"/>
    <property type="match status" value="1"/>
</dbReference>
<dbReference type="EMBL" id="CP007586">
    <property type="protein sequence ID" value="AHY16436.1"/>
    <property type="molecule type" value="Genomic_DNA"/>
</dbReference>
<keyword evidence="1" id="KW-0812">Transmembrane</keyword>
<keyword evidence="5" id="KW-1185">Reference proteome</keyword>
<dbReference type="InterPro" id="IPR003709">
    <property type="entry name" value="VanY-like_core_dom"/>
</dbReference>
<evidence type="ECO:0000313" key="5">
    <source>
        <dbReference type="Proteomes" id="UP000025245"/>
    </source>
</evidence>
<keyword evidence="4" id="KW-0121">Carboxypeptidase</keyword>
<dbReference type="SMR" id="A0A3L8GFV5"/>
<dbReference type="KEGG" id="siz:SI82_08365"/>
<dbReference type="GO" id="GO:0006508">
    <property type="term" value="P:proteolysis"/>
    <property type="evidence" value="ECO:0007669"/>
    <property type="project" value="InterPro"/>
</dbReference>
<dbReference type="GeneID" id="35766726"/>
<sequence>MKNNNVLGFLLKGLIVILFISCLYMFIKEDSTQTVHNQQSKQVVKSSQKKNKGAHLPKVSATDWQLTLINRENMKEELNPVVVEINGIFIDERIADATAEFLAAAQAIDPQEHLISGYRSVETQTQLYQSYIEQEMASDPSLTPEAAEKRVQAYSQPPKASEHNTGLAIDMGTSDYLNQSYPDSVKQIEKIAPDYGFVLRFQEDKKHSTGVGYEDWHYRYVGKESAKYMTKHNLSLEEYIALLKEKK</sequence>
<dbReference type="PANTHER" id="PTHR34385:SF1">
    <property type="entry name" value="PEPTIDOGLYCAN L-ALANYL-D-GLUTAMATE ENDOPEPTIDASE CWLK"/>
    <property type="match status" value="1"/>
</dbReference>
<evidence type="ECO:0000313" key="4">
    <source>
        <dbReference type="EMBL" id="RLU55554.1"/>
    </source>
</evidence>
<dbReference type="RefSeq" id="WP_003101981.1">
    <property type="nucleotide sequence ID" value="NZ_CP010783.1"/>
</dbReference>
<dbReference type="InterPro" id="IPR058193">
    <property type="entry name" value="VanY/YodJ_core_dom"/>
</dbReference>
<dbReference type="GO" id="GO:0004180">
    <property type="term" value="F:carboxypeptidase activity"/>
    <property type="evidence" value="ECO:0007669"/>
    <property type="project" value="UniProtKB-KW"/>
</dbReference>
<dbReference type="AlphaFoldDB" id="A0A3L8GFV5"/>
<evidence type="ECO:0000313" key="3">
    <source>
        <dbReference type="EMBL" id="AHY16436.1"/>
    </source>
</evidence>
<dbReference type="Pfam" id="PF02557">
    <property type="entry name" value="VanY"/>
    <property type="match status" value="1"/>
</dbReference>
<protein>
    <submittedName>
        <fullName evidence="3 4">D-alanyl-D-alanine carboxypeptidase</fullName>
    </submittedName>
</protein>
<keyword evidence="4" id="KW-0378">Hydrolase</keyword>
<dbReference type="CDD" id="cd14852">
    <property type="entry name" value="LD-carboxypeptidase"/>
    <property type="match status" value="1"/>
</dbReference>
<dbReference type="Proteomes" id="UP000269148">
    <property type="component" value="Unassembled WGS sequence"/>
</dbReference>
<accession>A0A3L8GFV5</accession>
<dbReference type="SUPFAM" id="SSF55166">
    <property type="entry name" value="Hedgehog/DD-peptidase"/>
    <property type="match status" value="1"/>
</dbReference>
<keyword evidence="1" id="KW-0472">Membrane</keyword>
<dbReference type="KEGG" id="sio:DW64_08250"/>
<feature type="domain" description="D-alanyl-D-alanine carboxypeptidase-like core" evidence="2">
    <location>
        <begin position="90"/>
        <end position="223"/>
    </location>
</feature>
<organism evidence="4 6">
    <name type="scientific">Streptococcus iniae</name>
    <name type="common">Streptococcus shiloi</name>
    <dbReference type="NCBI Taxonomy" id="1346"/>
    <lineage>
        <taxon>Bacteria</taxon>
        <taxon>Bacillati</taxon>
        <taxon>Bacillota</taxon>
        <taxon>Bacilli</taxon>
        <taxon>Lactobacillales</taxon>
        <taxon>Streptococcaceae</taxon>
        <taxon>Streptococcus</taxon>
    </lineage>
</organism>
<dbReference type="Proteomes" id="UP000025245">
    <property type="component" value="Chromosome"/>
</dbReference>
<reference evidence="4 6" key="2">
    <citation type="submission" date="2018-06" db="EMBL/GenBank/DDBJ databases">
        <title>Mutators as drivers of adaptation in pathogenic bacteria and a risk factor for host jumps and vaccine escape.</title>
        <authorList>
            <person name="Barnes A.C."/>
            <person name="Silayeva O."/>
        </authorList>
    </citation>
    <scope>NUCLEOTIDE SEQUENCE [LARGE SCALE GENOMIC DNA]</scope>
    <source>
        <strain evidence="4 6">QMA0445</strain>
    </source>
</reference>
<dbReference type="OrthoDB" id="9792074at2"/>
<reference evidence="3 5" key="1">
    <citation type="journal article" date="2014" name="Genome Announc.">
        <title>Complete Genome Sequence of a Virulent Strain, Streptococcus iniae ISET0901, Isolated from Diseased Tilapia.</title>
        <authorList>
            <person name="Pridgeon J.W."/>
            <person name="Zhang D."/>
            <person name="Zhang L."/>
        </authorList>
    </citation>
    <scope>NUCLEOTIDE SEQUENCE [LARGE SCALE GENOMIC DNA]</scope>
    <source>
        <strain evidence="3 5">ISET0901</strain>
    </source>
</reference>
<dbReference type="STRING" id="1346.BMF34_08275"/>
<gene>
    <name evidence="4" type="ORF">DIY07_08375</name>
    <name evidence="3" type="ORF">DQ08_08265</name>
</gene>
<dbReference type="EMBL" id="QLQD01000074">
    <property type="protein sequence ID" value="RLU55554.1"/>
    <property type="molecule type" value="Genomic_DNA"/>
</dbReference>
<dbReference type="InterPro" id="IPR009045">
    <property type="entry name" value="Zn_M74/Hedgehog-like"/>
</dbReference>
<dbReference type="Gene3D" id="3.30.1380.10">
    <property type="match status" value="1"/>
</dbReference>
<dbReference type="InterPro" id="IPR052179">
    <property type="entry name" value="DD-CPase-like"/>
</dbReference>
<evidence type="ECO:0000256" key="1">
    <source>
        <dbReference type="SAM" id="Phobius"/>
    </source>
</evidence>
<evidence type="ECO:0000313" key="6">
    <source>
        <dbReference type="Proteomes" id="UP000269148"/>
    </source>
</evidence>
<proteinExistence type="predicted"/>
<evidence type="ECO:0000259" key="2">
    <source>
        <dbReference type="Pfam" id="PF02557"/>
    </source>
</evidence>
<keyword evidence="4" id="KW-0645">Protease</keyword>
<dbReference type="KEGG" id="siq:DQ08_08265"/>
<feature type="transmembrane region" description="Helical" evidence="1">
    <location>
        <begin position="6"/>
        <end position="27"/>
    </location>
</feature>
<keyword evidence="1" id="KW-1133">Transmembrane helix</keyword>